<dbReference type="Gene3D" id="2.120.10.80">
    <property type="entry name" value="Kelch-type beta propeller"/>
    <property type="match status" value="2"/>
</dbReference>
<dbReference type="Proteomes" id="UP000507470">
    <property type="component" value="Unassembled WGS sequence"/>
</dbReference>
<keyword evidence="2" id="KW-1185">Reference proteome</keyword>
<evidence type="ECO:0008006" key="3">
    <source>
        <dbReference type="Google" id="ProtNLM"/>
    </source>
</evidence>
<dbReference type="InterPro" id="IPR015915">
    <property type="entry name" value="Kelch-typ_b-propeller"/>
</dbReference>
<evidence type="ECO:0000313" key="1">
    <source>
        <dbReference type="EMBL" id="CAC5414729.1"/>
    </source>
</evidence>
<dbReference type="Pfam" id="PF24681">
    <property type="entry name" value="Kelch_KLHDC2_KLHL20_DRC7"/>
    <property type="match status" value="1"/>
</dbReference>
<dbReference type="GO" id="GO:0030332">
    <property type="term" value="F:cyclin binding"/>
    <property type="evidence" value="ECO:0007669"/>
    <property type="project" value="TreeGrafter"/>
</dbReference>
<dbReference type="EMBL" id="CACVKT020008353">
    <property type="protein sequence ID" value="CAC5414729.1"/>
    <property type="molecule type" value="Genomic_DNA"/>
</dbReference>
<evidence type="ECO:0000313" key="2">
    <source>
        <dbReference type="Proteomes" id="UP000507470"/>
    </source>
</evidence>
<dbReference type="PANTHER" id="PTHR47196">
    <property type="entry name" value="KELCH DOMAIN-CONTAINING PROTEIN 9"/>
    <property type="match status" value="1"/>
</dbReference>
<sequence>MLFNLKIKASVISKHEKQKLIIGKHLLADWEIFCPIGPSLAFHVGACIGQFLYVHGGRIDRNSIEASNKLHCLNFDTMIWNEVRVPGSPALSHHACVTIGDRYLLLIGGWDGKARTSKVFVFDTLECKWLYPSAEGFPSDAGLSSHTATLLNNGKVLILGREGPLRMQPDDKIHGNAYMLTGSIESGKFAYSEYSRATESRSGHTTNFIGPRLYVLGGRNDQLLEVHSGYRSGSPDNEKVTESFKKIIKRLKPMEKMPGGRKHHIALESSGAILIHGGETFDGRSKIGKPVGDMFIMTDKPSINFYKIGESKVGRSGHICCVTKDENILIHGGLGHKIIHAYQLDLPRECTERKSGLSPLSKALQRRIECKQVEQLKGQILSCIM</sequence>
<dbReference type="AlphaFoldDB" id="A0A6J8E1Q7"/>
<dbReference type="InterPro" id="IPR042941">
    <property type="entry name" value="KLDC9"/>
</dbReference>
<name>A0A6J8E1Q7_MYTCO</name>
<dbReference type="InterPro" id="IPR011043">
    <property type="entry name" value="Gal_Oxase/kelch_b-propeller"/>
</dbReference>
<dbReference type="PANTHER" id="PTHR47196:SF1">
    <property type="entry name" value="KELCH DOMAIN-CONTAINING PROTEIN 9"/>
    <property type="match status" value="1"/>
</dbReference>
<dbReference type="OrthoDB" id="10251809at2759"/>
<protein>
    <recommendedName>
        <fullName evidence="3">Kelch domain-containing protein 9</fullName>
    </recommendedName>
</protein>
<dbReference type="SUPFAM" id="SSF50965">
    <property type="entry name" value="Galactose oxidase, central domain"/>
    <property type="match status" value="1"/>
</dbReference>
<accession>A0A6J8E1Q7</accession>
<proteinExistence type="predicted"/>
<gene>
    <name evidence="1" type="ORF">MCOR_47478</name>
</gene>
<reference evidence="1 2" key="1">
    <citation type="submission" date="2020-06" db="EMBL/GenBank/DDBJ databases">
        <authorList>
            <person name="Li R."/>
            <person name="Bekaert M."/>
        </authorList>
    </citation>
    <scope>NUCLEOTIDE SEQUENCE [LARGE SCALE GENOMIC DNA]</scope>
    <source>
        <strain evidence="2">wild</strain>
    </source>
</reference>
<organism evidence="1 2">
    <name type="scientific">Mytilus coruscus</name>
    <name type="common">Sea mussel</name>
    <dbReference type="NCBI Taxonomy" id="42192"/>
    <lineage>
        <taxon>Eukaryota</taxon>
        <taxon>Metazoa</taxon>
        <taxon>Spiralia</taxon>
        <taxon>Lophotrochozoa</taxon>
        <taxon>Mollusca</taxon>
        <taxon>Bivalvia</taxon>
        <taxon>Autobranchia</taxon>
        <taxon>Pteriomorphia</taxon>
        <taxon>Mytilida</taxon>
        <taxon>Mytiloidea</taxon>
        <taxon>Mytilidae</taxon>
        <taxon>Mytilinae</taxon>
        <taxon>Mytilus</taxon>
    </lineage>
</organism>